<feature type="domain" description="CWH43-like N-terminal" evidence="2">
    <location>
        <begin position="40"/>
        <end position="264"/>
    </location>
</feature>
<dbReference type="PANTHER" id="PTHR12892">
    <property type="entry name" value="FGF RECEPTOR ACTIVATING PROTEIN 1"/>
    <property type="match status" value="1"/>
</dbReference>
<organism evidence="3 4">
    <name type="scientific">Meganyctiphanes norvegica</name>
    <name type="common">Northern krill</name>
    <name type="synonym">Thysanopoda norvegica</name>
    <dbReference type="NCBI Taxonomy" id="48144"/>
    <lineage>
        <taxon>Eukaryota</taxon>
        <taxon>Metazoa</taxon>
        <taxon>Ecdysozoa</taxon>
        <taxon>Arthropoda</taxon>
        <taxon>Crustacea</taxon>
        <taxon>Multicrustacea</taxon>
        <taxon>Malacostraca</taxon>
        <taxon>Eumalacostraca</taxon>
        <taxon>Eucarida</taxon>
        <taxon>Euphausiacea</taxon>
        <taxon>Euphausiidae</taxon>
        <taxon>Meganyctiphanes</taxon>
    </lineage>
</organism>
<feature type="transmembrane region" description="Helical" evidence="1">
    <location>
        <begin position="210"/>
        <end position="227"/>
    </location>
</feature>
<gene>
    <name evidence="3" type="ORF">MNOR_LOCUS198</name>
</gene>
<dbReference type="EMBL" id="CAXKWB010000036">
    <property type="protein sequence ID" value="CAL4058754.1"/>
    <property type="molecule type" value="Genomic_DNA"/>
</dbReference>
<keyword evidence="1" id="KW-1133">Transmembrane helix</keyword>
<dbReference type="InterPro" id="IPR019402">
    <property type="entry name" value="CWH43_N"/>
</dbReference>
<dbReference type="Proteomes" id="UP001497623">
    <property type="component" value="Unassembled WGS sequence"/>
</dbReference>
<evidence type="ECO:0000313" key="3">
    <source>
        <dbReference type="EMBL" id="CAL4058754.1"/>
    </source>
</evidence>
<dbReference type="GO" id="GO:0005789">
    <property type="term" value="C:endoplasmic reticulum membrane"/>
    <property type="evidence" value="ECO:0007669"/>
    <property type="project" value="TreeGrafter"/>
</dbReference>
<dbReference type="InterPro" id="IPR039545">
    <property type="entry name" value="PGAP2"/>
</dbReference>
<evidence type="ECO:0000259" key="2">
    <source>
        <dbReference type="Pfam" id="PF10277"/>
    </source>
</evidence>
<feature type="transmembrane region" description="Helical" evidence="1">
    <location>
        <begin position="41"/>
        <end position="61"/>
    </location>
</feature>
<evidence type="ECO:0000256" key="1">
    <source>
        <dbReference type="SAM" id="Phobius"/>
    </source>
</evidence>
<protein>
    <recommendedName>
        <fullName evidence="2">CWH43-like N-terminal domain-containing protein</fullName>
    </recommendedName>
</protein>
<sequence>MKAETMAAPAVTALSSPSSSSLVNGADDELRVTKVLFKLPWKMLSLVLLLMPLASMLICLFTSMVMHGDHINNTICKVYNFLPSISAVTGVSPQRYLWRVCVALHISPRLLVAWVAKSHYVSLAGQVPAARRPSYLTLVFAAFYLNLTELFTLCGVTYISNKENYPVHEKLFTLFMLCSLVYMLCVIRVVHAVRHTLSPSHQASFYHKKLLFATKLAATFGLLFFFWRHRVLCEPKAFSWFSLCEYVLATCNMLYHVSVALDFSEEHVIVGHVVKVSPASSATSLSSPTIAQLHDTVSSPTASLNTYGRGPNIPSVPLTTCDVHLRPSSKSGDSFEGDLVPNTTHKDSMHDPISEASIKDEKNLHLSINVSEATQPATSTISTSSEINVVSSANTVSQDSVDVDAAEVTDVKAANSVGVETCNIKPEHIVHQVLNTIHEDLETSHHNGPTDTIIQRRPQTQSIESIAQTNENDAQRLAPNIHAHSE</sequence>
<dbReference type="PANTHER" id="PTHR12892:SF17">
    <property type="entry name" value="POST-GPI ATTACHMENT TO PROTEINS FACTOR 2-LIKE"/>
    <property type="match status" value="1"/>
</dbReference>
<evidence type="ECO:0000313" key="4">
    <source>
        <dbReference type="Proteomes" id="UP001497623"/>
    </source>
</evidence>
<feature type="transmembrane region" description="Helical" evidence="1">
    <location>
        <begin position="135"/>
        <end position="159"/>
    </location>
</feature>
<dbReference type="Pfam" id="PF10277">
    <property type="entry name" value="Frag1"/>
    <property type="match status" value="1"/>
</dbReference>
<proteinExistence type="predicted"/>
<comment type="caution">
    <text evidence="3">The sequence shown here is derived from an EMBL/GenBank/DDBJ whole genome shotgun (WGS) entry which is preliminary data.</text>
</comment>
<dbReference type="GO" id="GO:0000139">
    <property type="term" value="C:Golgi membrane"/>
    <property type="evidence" value="ECO:0007669"/>
    <property type="project" value="InterPro"/>
</dbReference>
<keyword evidence="1" id="KW-0472">Membrane</keyword>
<keyword evidence="1" id="KW-0812">Transmembrane</keyword>
<keyword evidence="4" id="KW-1185">Reference proteome</keyword>
<feature type="transmembrane region" description="Helical" evidence="1">
    <location>
        <begin position="171"/>
        <end position="190"/>
    </location>
</feature>
<dbReference type="AlphaFoldDB" id="A0AAV2PIG4"/>
<reference evidence="3 4" key="1">
    <citation type="submission" date="2024-05" db="EMBL/GenBank/DDBJ databases">
        <authorList>
            <person name="Wallberg A."/>
        </authorList>
    </citation>
    <scope>NUCLEOTIDE SEQUENCE [LARGE SCALE GENOMIC DNA]</scope>
</reference>
<dbReference type="GO" id="GO:0006506">
    <property type="term" value="P:GPI anchor biosynthetic process"/>
    <property type="evidence" value="ECO:0007669"/>
    <property type="project" value="TreeGrafter"/>
</dbReference>
<accession>A0AAV2PIG4</accession>
<name>A0AAV2PIG4_MEGNR</name>